<comment type="cofactor">
    <cofactor evidence="1">
        <name>FAD</name>
        <dbReference type="ChEBI" id="CHEBI:57692"/>
    </cofactor>
</comment>
<proteinExistence type="inferred from homology"/>
<dbReference type="Pfam" id="PF02219">
    <property type="entry name" value="MTHFR"/>
    <property type="match status" value="1"/>
</dbReference>
<dbReference type="Gene3D" id="3.20.20.220">
    <property type="match status" value="1"/>
</dbReference>
<evidence type="ECO:0000256" key="3">
    <source>
        <dbReference type="ARBA" id="ARBA00006743"/>
    </source>
</evidence>
<reference evidence="8 9" key="1">
    <citation type="submission" date="2020-02" db="EMBL/GenBank/DDBJ databases">
        <title>Draft genome sequence of Haematococcus lacustris strain NIES-144.</title>
        <authorList>
            <person name="Morimoto D."/>
            <person name="Nakagawa S."/>
            <person name="Yoshida T."/>
            <person name="Sawayama S."/>
        </authorList>
    </citation>
    <scope>NUCLEOTIDE SEQUENCE [LARGE SCALE GENOMIC DNA]</scope>
    <source>
        <strain evidence="8 9">NIES-144</strain>
    </source>
</reference>
<comment type="similarity">
    <text evidence="3">Belongs to the methylenetetrahydrofolate reductase family.</text>
</comment>
<evidence type="ECO:0000256" key="5">
    <source>
        <dbReference type="ARBA" id="ARBA00022827"/>
    </source>
</evidence>
<evidence type="ECO:0000256" key="6">
    <source>
        <dbReference type="ARBA" id="ARBA00023002"/>
    </source>
</evidence>
<dbReference type="InterPro" id="IPR003171">
    <property type="entry name" value="Mehydrof_redctse-like"/>
</dbReference>
<dbReference type="SUPFAM" id="SSF51730">
    <property type="entry name" value="FAD-linked oxidoreductase"/>
    <property type="match status" value="1"/>
</dbReference>
<comment type="caution">
    <text evidence="8">The sequence shown here is derived from an EMBL/GenBank/DDBJ whole genome shotgun (WGS) entry which is preliminary data.</text>
</comment>
<evidence type="ECO:0000256" key="2">
    <source>
        <dbReference type="ARBA" id="ARBA00004777"/>
    </source>
</evidence>
<dbReference type="AlphaFoldDB" id="A0A699YIL8"/>
<dbReference type="GO" id="GO:0004489">
    <property type="term" value="F:methylenetetrahydrofolate reductase [NAD(P)H] activity"/>
    <property type="evidence" value="ECO:0007669"/>
    <property type="project" value="InterPro"/>
</dbReference>
<dbReference type="GO" id="GO:0071949">
    <property type="term" value="F:FAD binding"/>
    <property type="evidence" value="ECO:0007669"/>
    <property type="project" value="TreeGrafter"/>
</dbReference>
<dbReference type="GO" id="GO:0009086">
    <property type="term" value="P:methionine biosynthetic process"/>
    <property type="evidence" value="ECO:0007669"/>
    <property type="project" value="TreeGrafter"/>
</dbReference>
<gene>
    <name evidence="8" type="ORF">HaLaN_05292</name>
</gene>
<dbReference type="EMBL" id="BLLF01000283">
    <property type="protein sequence ID" value="GFH10047.1"/>
    <property type="molecule type" value="Genomic_DNA"/>
</dbReference>
<protein>
    <submittedName>
        <fullName evidence="8">Methylenetetrahydrofolate reductase</fullName>
    </submittedName>
</protein>
<dbReference type="PANTHER" id="PTHR45754:SF3">
    <property type="entry name" value="METHYLENETETRAHYDROFOLATE REDUCTASE (NADPH)"/>
    <property type="match status" value="1"/>
</dbReference>
<sequence length="98" mass="10911">MKIVDKVNECIAKGQTVFSFEFFPPRTEEGVENLFDRLDRMAAYGPVFCDITWGAGGSTADVTLDIAKRMQNVVCVETMMHLTCTNMPLEKLDSALAE</sequence>
<keyword evidence="4" id="KW-0285">Flavoprotein</keyword>
<dbReference type="GO" id="GO:0005829">
    <property type="term" value="C:cytosol"/>
    <property type="evidence" value="ECO:0007669"/>
    <property type="project" value="TreeGrafter"/>
</dbReference>
<evidence type="ECO:0000313" key="9">
    <source>
        <dbReference type="Proteomes" id="UP000485058"/>
    </source>
</evidence>
<name>A0A699YIL8_HAELA</name>
<evidence type="ECO:0000256" key="4">
    <source>
        <dbReference type="ARBA" id="ARBA00022630"/>
    </source>
</evidence>
<dbReference type="InterPro" id="IPR029041">
    <property type="entry name" value="FAD-linked_oxidoreductase-like"/>
</dbReference>
<evidence type="ECO:0000313" key="8">
    <source>
        <dbReference type="EMBL" id="GFH10047.1"/>
    </source>
</evidence>
<accession>A0A699YIL8</accession>
<feature type="non-terminal residue" evidence="8">
    <location>
        <position position="98"/>
    </location>
</feature>
<dbReference type="PANTHER" id="PTHR45754">
    <property type="entry name" value="METHYLENETETRAHYDROFOLATE REDUCTASE"/>
    <property type="match status" value="1"/>
</dbReference>
<evidence type="ECO:0000256" key="7">
    <source>
        <dbReference type="RuleBase" id="RU004254"/>
    </source>
</evidence>
<dbReference type="GO" id="GO:0035999">
    <property type="term" value="P:tetrahydrofolate interconversion"/>
    <property type="evidence" value="ECO:0007669"/>
    <property type="project" value="UniProtKB-UniPathway"/>
</dbReference>
<keyword evidence="9" id="KW-1185">Reference proteome</keyword>
<keyword evidence="5" id="KW-0274">FAD</keyword>
<comment type="pathway">
    <text evidence="2 7">One-carbon metabolism; tetrahydrofolate interconversion.</text>
</comment>
<dbReference type="Proteomes" id="UP000485058">
    <property type="component" value="Unassembled WGS sequence"/>
</dbReference>
<evidence type="ECO:0000256" key="1">
    <source>
        <dbReference type="ARBA" id="ARBA00001974"/>
    </source>
</evidence>
<organism evidence="8 9">
    <name type="scientific">Haematococcus lacustris</name>
    <name type="common">Green alga</name>
    <name type="synonym">Haematococcus pluvialis</name>
    <dbReference type="NCBI Taxonomy" id="44745"/>
    <lineage>
        <taxon>Eukaryota</taxon>
        <taxon>Viridiplantae</taxon>
        <taxon>Chlorophyta</taxon>
        <taxon>core chlorophytes</taxon>
        <taxon>Chlorophyceae</taxon>
        <taxon>CS clade</taxon>
        <taxon>Chlamydomonadales</taxon>
        <taxon>Haematococcaceae</taxon>
        <taxon>Haematococcus</taxon>
    </lineage>
</organism>
<keyword evidence="6" id="KW-0560">Oxidoreductase</keyword>
<feature type="non-terminal residue" evidence="8">
    <location>
        <position position="1"/>
    </location>
</feature>
<dbReference type="UniPathway" id="UPA00193"/>